<dbReference type="Gene3D" id="1.10.645.10">
    <property type="entry name" value="Cytochrome-c3 Hydrogenase, chain B"/>
    <property type="match status" value="1"/>
</dbReference>
<comment type="caution">
    <text evidence="1">The sequence shown here is derived from an EMBL/GenBank/DDBJ whole genome shotgun (WGS) entry which is preliminary data.</text>
</comment>
<dbReference type="Proteomes" id="UP000824083">
    <property type="component" value="Unassembled WGS sequence"/>
</dbReference>
<accession>A0A9D1IGZ7</accession>
<reference evidence="1" key="2">
    <citation type="journal article" date="2021" name="PeerJ">
        <title>Extensive microbial diversity within the chicken gut microbiome revealed by metagenomics and culture.</title>
        <authorList>
            <person name="Gilroy R."/>
            <person name="Ravi A."/>
            <person name="Getino M."/>
            <person name="Pursley I."/>
            <person name="Horton D.L."/>
            <person name="Alikhan N.F."/>
            <person name="Baker D."/>
            <person name="Gharbi K."/>
            <person name="Hall N."/>
            <person name="Watson M."/>
            <person name="Adriaenssens E.M."/>
            <person name="Foster-Nyarko E."/>
            <person name="Jarju S."/>
            <person name="Secka A."/>
            <person name="Antonio M."/>
            <person name="Oren A."/>
            <person name="Chaudhuri R.R."/>
            <person name="La Ragione R."/>
            <person name="Hildebrand F."/>
            <person name="Pallen M.J."/>
        </authorList>
    </citation>
    <scope>NUCLEOTIDE SEQUENCE</scope>
    <source>
        <strain evidence="1">7463</strain>
    </source>
</reference>
<evidence type="ECO:0008006" key="3">
    <source>
        <dbReference type="Google" id="ProtNLM"/>
    </source>
</evidence>
<dbReference type="SUPFAM" id="SSF56762">
    <property type="entry name" value="HydB/Nqo4-like"/>
    <property type="match status" value="1"/>
</dbReference>
<sequence length="361" mass="40352">MIKPDFSSVSLIVHEEKNGLKVELHNHRTRVIAQTAESLGVEKAAEILRALLGLCPIAQVSAFKAAQHAITHHNPNQGFSLCDTNIQSLVTAEAILETVRVLSMDLQPFMIHGKVSQECLKTLGELRARLWDLSKSASVDKASLESFNEDLKALIILWFTREKKAIGAIKHTFERFDNIQLDGKGLLFAEEISNREILKLFLSILQEYPEWALSPQLVGARIPGALARCRSQSDQGRRDPFSIRDLVLARLEELKNFASGLSSPFTARSINLGNNWGVGLVETARGTLMHFLQIENNKMRFHIVAPTEWAFQEESPMVDAMNLFIREKSNAVKSVITGLNLIACAFDPCTKIDVKWPQKEG</sequence>
<evidence type="ECO:0000313" key="1">
    <source>
        <dbReference type="EMBL" id="HIU37340.1"/>
    </source>
</evidence>
<evidence type="ECO:0000313" key="2">
    <source>
        <dbReference type="Proteomes" id="UP000824083"/>
    </source>
</evidence>
<protein>
    <recommendedName>
        <fullName evidence="3">Ni,Fe-hydrogenase I large subunit</fullName>
    </recommendedName>
</protein>
<reference evidence="1" key="1">
    <citation type="submission" date="2020-10" db="EMBL/GenBank/DDBJ databases">
        <authorList>
            <person name="Gilroy R."/>
        </authorList>
    </citation>
    <scope>NUCLEOTIDE SEQUENCE</scope>
    <source>
        <strain evidence="1">7463</strain>
    </source>
</reference>
<dbReference type="InterPro" id="IPR029014">
    <property type="entry name" value="NiFe-Hase_large"/>
</dbReference>
<organism evidence="1 2">
    <name type="scientific">Candidatus Aphodousia faecigallinarum</name>
    <dbReference type="NCBI Taxonomy" id="2840677"/>
    <lineage>
        <taxon>Bacteria</taxon>
        <taxon>Pseudomonadati</taxon>
        <taxon>Pseudomonadota</taxon>
        <taxon>Betaproteobacteria</taxon>
        <taxon>Burkholderiales</taxon>
        <taxon>Sutterellaceae</taxon>
        <taxon>Sutterellaceae incertae sedis</taxon>
        <taxon>Candidatus Aphodousia</taxon>
    </lineage>
</organism>
<gene>
    <name evidence="1" type="ORF">IAC56_03595</name>
</gene>
<name>A0A9D1IGZ7_9BURK</name>
<proteinExistence type="predicted"/>
<dbReference type="AlphaFoldDB" id="A0A9D1IGZ7"/>
<dbReference type="EMBL" id="DVMY01000062">
    <property type="protein sequence ID" value="HIU37340.1"/>
    <property type="molecule type" value="Genomic_DNA"/>
</dbReference>